<proteinExistence type="predicted"/>
<dbReference type="SMART" id="SM00474">
    <property type="entry name" value="35EXOc"/>
    <property type="match status" value="1"/>
</dbReference>
<dbReference type="SUPFAM" id="SSF53098">
    <property type="entry name" value="Ribonuclease H-like"/>
    <property type="match status" value="1"/>
</dbReference>
<evidence type="ECO:0000313" key="3">
    <source>
        <dbReference type="EnsemblMetazoa" id="CLYHEMP008099.1"/>
    </source>
</evidence>
<feature type="compositionally biased region" description="Basic residues" evidence="1">
    <location>
        <begin position="479"/>
        <end position="488"/>
    </location>
</feature>
<dbReference type="Proteomes" id="UP000594262">
    <property type="component" value="Unplaced"/>
</dbReference>
<dbReference type="PANTHER" id="PTHR46628">
    <property type="entry name" value="PIRNA BIOGENESIS PROTEIN EXD1"/>
    <property type="match status" value="1"/>
</dbReference>
<feature type="region of interest" description="Disordered" evidence="1">
    <location>
        <begin position="538"/>
        <end position="678"/>
    </location>
</feature>
<evidence type="ECO:0000313" key="4">
    <source>
        <dbReference type="Proteomes" id="UP000594262"/>
    </source>
</evidence>
<feature type="compositionally biased region" description="Basic and acidic residues" evidence="1">
    <location>
        <begin position="446"/>
        <end position="459"/>
    </location>
</feature>
<feature type="region of interest" description="Disordered" evidence="1">
    <location>
        <begin position="353"/>
        <end position="380"/>
    </location>
</feature>
<feature type="compositionally biased region" description="Polar residues" evidence="1">
    <location>
        <begin position="466"/>
        <end position="478"/>
    </location>
</feature>
<feature type="compositionally biased region" description="Polar residues" evidence="1">
    <location>
        <begin position="435"/>
        <end position="445"/>
    </location>
</feature>
<dbReference type="GO" id="GO:1990923">
    <property type="term" value="C:PET complex"/>
    <property type="evidence" value="ECO:0007669"/>
    <property type="project" value="TreeGrafter"/>
</dbReference>
<dbReference type="EnsemblMetazoa" id="CLYHEMT008099.1">
    <property type="protein sequence ID" value="CLYHEMP008099.1"/>
    <property type="gene ID" value="CLYHEMG008099"/>
</dbReference>
<organism evidence="3 4">
    <name type="scientific">Clytia hemisphaerica</name>
    <dbReference type="NCBI Taxonomy" id="252671"/>
    <lineage>
        <taxon>Eukaryota</taxon>
        <taxon>Metazoa</taxon>
        <taxon>Cnidaria</taxon>
        <taxon>Hydrozoa</taxon>
        <taxon>Hydroidolina</taxon>
        <taxon>Leptothecata</taxon>
        <taxon>Obeliida</taxon>
        <taxon>Clytiidae</taxon>
        <taxon>Clytia</taxon>
    </lineage>
</organism>
<feature type="compositionally biased region" description="Low complexity" evidence="1">
    <location>
        <begin position="600"/>
        <end position="609"/>
    </location>
</feature>
<accession>A0A7M5UA59</accession>
<dbReference type="RefSeq" id="XP_066917400.1">
    <property type="nucleotide sequence ID" value="XM_067061299.1"/>
</dbReference>
<dbReference type="OrthoDB" id="26838at2759"/>
<dbReference type="InterPro" id="IPR002562">
    <property type="entry name" value="3'-5'_exonuclease_dom"/>
</dbReference>
<keyword evidence="4" id="KW-1185">Reference proteome</keyword>
<protein>
    <recommendedName>
        <fullName evidence="2">3'-5' exonuclease domain-containing protein</fullName>
    </recommendedName>
</protein>
<dbReference type="GO" id="GO:0008408">
    <property type="term" value="F:3'-5' exonuclease activity"/>
    <property type="evidence" value="ECO:0007669"/>
    <property type="project" value="InterPro"/>
</dbReference>
<reference evidence="3" key="1">
    <citation type="submission" date="2021-01" db="UniProtKB">
        <authorList>
            <consortium name="EnsemblMetazoa"/>
        </authorList>
    </citation>
    <scope>IDENTIFICATION</scope>
</reference>
<dbReference type="Pfam" id="PF01612">
    <property type="entry name" value="DNA_pol_A_exo1"/>
    <property type="match status" value="1"/>
</dbReference>
<sequence>MESFIGKQLQLDYEEDDGFITYKGTVKNVDTRQKKLIIKNVFDITNDKKLRNEKHCFGEKIKDLKILQDAPLDKESRPITSDVKYEKKNQNSTLYMDTADEGTSLFQMDHLQPSNYINGIDSNFSDLSLNEPPKVILIDKIDSSFYQAHTMICNQKNISMLVDGPKINRFGDISLLTIGTRHMVYLFDIESLGNDAFQKGLLSVIENPNILKICHDVRMVSDCLQGRYHIHPVNIFDTQVADAFVHKNENGTFPEKVSSLSECVKKHLPIEDLGFDNKSLNLRDRPISMETQRHIALRAMYLRELRTIMMEKLLADYLYGVDIYLKTIRQEPDHGLKFVNTNKLPREMIKQFSNKTTDNHHRGKFQTSRRKNNNRNIEDELEDETFNDFVVQQSNRSAWDAGETFSQQYQEKHGEIVESMGDKFTLLNHDKPILRQSNSPNLSDSQRSDKESTPLDIKGKPHSKSSNKGSDSDTSVGSKRQKSHVRQFKTREQNFDDYQFSTTSDSDCDPFLVTSGDREEYDLAQIEELMKMEMNKVNNKPHTSKKQKNQTFNSNKEQPSKGAPHISNAGKRMIMRGLGAEKTTNNKSLKPPNQQLTRDSYYSSSPASSVDPNEYPSLQEAAKTSSKTSPGDRQSKSKFNNDQSGHHSPYTNGVVSPSFNGSGNSQNDSFSSPIKPRGRGQILRSLTENQTNKNRPPPGFVEIGAPRQIREMKTSYDFPSDDELLDTPHVLKAVEGTVITGENVSVLKKKYTSH</sequence>
<dbReference type="InterPro" id="IPR012337">
    <property type="entry name" value="RNaseH-like_sf"/>
</dbReference>
<feature type="compositionally biased region" description="Polar residues" evidence="1">
    <location>
        <begin position="622"/>
        <end position="643"/>
    </location>
</feature>
<feature type="domain" description="3'-5' exonuclease" evidence="2">
    <location>
        <begin position="133"/>
        <end position="314"/>
    </location>
</feature>
<feature type="region of interest" description="Disordered" evidence="1">
    <location>
        <begin position="433"/>
        <end position="513"/>
    </location>
</feature>
<dbReference type="InterPro" id="IPR036397">
    <property type="entry name" value="RNaseH_sf"/>
</dbReference>
<dbReference type="GO" id="GO:0034587">
    <property type="term" value="P:piRNA processing"/>
    <property type="evidence" value="ECO:0007669"/>
    <property type="project" value="TreeGrafter"/>
</dbReference>
<dbReference type="InterPro" id="IPR052144">
    <property type="entry name" value="piRNA_biogenesis_EXD1"/>
</dbReference>
<dbReference type="Gene3D" id="3.30.420.10">
    <property type="entry name" value="Ribonuclease H-like superfamily/Ribonuclease H"/>
    <property type="match status" value="1"/>
</dbReference>
<feature type="compositionally biased region" description="Polar residues" evidence="1">
    <location>
        <begin position="649"/>
        <end position="672"/>
    </location>
</feature>
<feature type="compositionally biased region" description="Basic residues" evidence="1">
    <location>
        <begin position="361"/>
        <end position="373"/>
    </location>
</feature>
<evidence type="ECO:0000256" key="1">
    <source>
        <dbReference type="SAM" id="MobiDB-lite"/>
    </source>
</evidence>
<name>A0A7M5UA59_9CNID</name>
<feature type="compositionally biased region" description="Polar residues" evidence="1">
    <location>
        <begin position="582"/>
        <end position="598"/>
    </location>
</feature>
<dbReference type="GO" id="GO:0003676">
    <property type="term" value="F:nucleic acid binding"/>
    <property type="evidence" value="ECO:0007669"/>
    <property type="project" value="InterPro"/>
</dbReference>
<dbReference type="GeneID" id="136804688"/>
<evidence type="ECO:0000259" key="2">
    <source>
        <dbReference type="SMART" id="SM00474"/>
    </source>
</evidence>
<dbReference type="PANTHER" id="PTHR46628:SF1">
    <property type="entry name" value="PIRNA BIOGENESIS PROTEIN EXD1"/>
    <property type="match status" value="1"/>
</dbReference>
<dbReference type="AlphaFoldDB" id="A0A7M5UA59"/>